<organism evidence="1 2">
    <name type="scientific">Laetiporus sulphureus 93-53</name>
    <dbReference type="NCBI Taxonomy" id="1314785"/>
    <lineage>
        <taxon>Eukaryota</taxon>
        <taxon>Fungi</taxon>
        <taxon>Dikarya</taxon>
        <taxon>Basidiomycota</taxon>
        <taxon>Agaricomycotina</taxon>
        <taxon>Agaricomycetes</taxon>
        <taxon>Polyporales</taxon>
        <taxon>Laetiporus</taxon>
    </lineage>
</organism>
<dbReference type="AlphaFoldDB" id="A0A165CNX0"/>
<evidence type="ECO:0000313" key="1">
    <source>
        <dbReference type="EMBL" id="KZT03150.1"/>
    </source>
</evidence>
<reference evidence="1 2" key="1">
    <citation type="journal article" date="2016" name="Mol. Biol. Evol.">
        <title>Comparative Genomics of Early-Diverging Mushroom-Forming Fungi Provides Insights into the Origins of Lignocellulose Decay Capabilities.</title>
        <authorList>
            <person name="Nagy L.G."/>
            <person name="Riley R."/>
            <person name="Tritt A."/>
            <person name="Adam C."/>
            <person name="Daum C."/>
            <person name="Floudas D."/>
            <person name="Sun H."/>
            <person name="Yadav J.S."/>
            <person name="Pangilinan J."/>
            <person name="Larsson K.H."/>
            <person name="Matsuura K."/>
            <person name="Barry K."/>
            <person name="Labutti K."/>
            <person name="Kuo R."/>
            <person name="Ohm R.A."/>
            <person name="Bhattacharya S.S."/>
            <person name="Shirouzu T."/>
            <person name="Yoshinaga Y."/>
            <person name="Martin F.M."/>
            <person name="Grigoriev I.V."/>
            <person name="Hibbett D.S."/>
        </authorList>
    </citation>
    <scope>NUCLEOTIDE SEQUENCE [LARGE SCALE GENOMIC DNA]</scope>
    <source>
        <strain evidence="1 2">93-53</strain>
    </source>
</reference>
<dbReference type="OrthoDB" id="94039at2759"/>
<dbReference type="SUPFAM" id="SSF53474">
    <property type="entry name" value="alpha/beta-Hydrolases"/>
    <property type="match status" value="1"/>
</dbReference>
<evidence type="ECO:0008006" key="3">
    <source>
        <dbReference type="Google" id="ProtNLM"/>
    </source>
</evidence>
<dbReference type="STRING" id="1314785.A0A165CNX0"/>
<protein>
    <recommendedName>
        <fullName evidence="3">Alpha/beta-hydrolase</fullName>
    </recommendedName>
</protein>
<accession>A0A165CNX0</accession>
<dbReference type="InterPro" id="IPR029058">
    <property type="entry name" value="AB_hydrolase_fold"/>
</dbReference>
<proteinExistence type="predicted"/>
<dbReference type="Proteomes" id="UP000076871">
    <property type="component" value="Unassembled WGS sequence"/>
</dbReference>
<gene>
    <name evidence="1" type="ORF">LAESUDRAFT_738371</name>
</gene>
<dbReference type="GeneID" id="63827912"/>
<dbReference type="Gene3D" id="3.40.50.1820">
    <property type="entry name" value="alpha/beta hydrolase"/>
    <property type="match status" value="2"/>
</dbReference>
<evidence type="ECO:0000313" key="2">
    <source>
        <dbReference type="Proteomes" id="UP000076871"/>
    </source>
</evidence>
<dbReference type="InParanoid" id="A0A165CNX0"/>
<dbReference type="RefSeq" id="XP_040760890.1">
    <property type="nucleotide sequence ID" value="XM_040910883.1"/>
</dbReference>
<sequence length="392" mass="43617">MPTKTSFPRPNGVPKTYGEGVPIPLLLPIAEPPPDAHFPARKLPEPTIVAGFRRTSHVIPAAYLRSLPNESPLRDRATSGEPFDVKAMARKLVEARLEFESEDMQKKFKGASRVVMWNCVDRFVPVTPVSGGRGRGLTLFLTHATGSPRQIWEPAIAHLITNARASSIAIEEIWSFESVQHGDSALLNEQGLRDVSIANPALFDKLILIEPMIVPPSFTRGKGLDLLLKAALSKPEKWPSRKHVKESLLRSPAMKTWDPEVVDVFAEHGVVECDKPNSSRPGQTSDGERAVRLKTRPFDEAVVYCEWNVCYEAWTGLKDLDPRIHLHWIMSARTNATTGGEDVTRETVWRRVRNTTNVRLPEVGHLAVQEAPKAVATAILDALVRKETKHTL</sequence>
<name>A0A165CNX0_9APHY</name>
<keyword evidence="2" id="KW-1185">Reference proteome</keyword>
<dbReference type="EMBL" id="KV427646">
    <property type="protein sequence ID" value="KZT03150.1"/>
    <property type="molecule type" value="Genomic_DNA"/>
</dbReference>